<organism evidence="4 5">
    <name type="scientific">Marinobacter lacisalsi</name>
    <dbReference type="NCBI Taxonomy" id="475979"/>
    <lineage>
        <taxon>Bacteria</taxon>
        <taxon>Pseudomonadati</taxon>
        <taxon>Pseudomonadota</taxon>
        <taxon>Gammaproteobacteria</taxon>
        <taxon>Pseudomonadales</taxon>
        <taxon>Marinobacteraceae</taxon>
        <taxon>Marinobacter</taxon>
    </lineage>
</organism>
<evidence type="ECO:0000259" key="3">
    <source>
        <dbReference type="Pfam" id="PF01494"/>
    </source>
</evidence>
<dbReference type="InterPro" id="IPR002938">
    <property type="entry name" value="FAD-bd"/>
</dbReference>
<dbReference type="EMBL" id="JBHSDI010000001">
    <property type="protein sequence ID" value="MFC4257765.1"/>
    <property type="molecule type" value="Genomic_DNA"/>
</dbReference>
<gene>
    <name evidence="4" type="ORF">ACFOZ5_01830</name>
</gene>
<feature type="domain" description="FAD-binding" evidence="3">
    <location>
        <begin position="5"/>
        <end position="326"/>
    </location>
</feature>
<proteinExistence type="predicted"/>
<evidence type="ECO:0000313" key="5">
    <source>
        <dbReference type="Proteomes" id="UP001595798"/>
    </source>
</evidence>
<dbReference type="Proteomes" id="UP001595798">
    <property type="component" value="Unassembled WGS sequence"/>
</dbReference>
<keyword evidence="1" id="KW-0560">Oxidoreductase</keyword>
<sequence>MKHQRVAIIGAGTAGLASAILLARRGHHITVFERADALAPVGAGLLLQPAGLDAMAELGCLESIRQYGERIDALYGCTTDGRAIMDVSYRDLGLDEPVSGLGVHRAALCHVLDEALADLEHERRFGCEVLSVTSAATGTMVAFRSDGQTRQERFDGVLVANGSASDLRPKSLVRYDRQYPWGAMWLMRPLTDGLAAFAKPLLQQRYQGSQRMMGMLPTGTVPGIGGQPMVSFFWSLPVADMVRWQDEELPLEDWKREATNLWPEIGPLIESIASAGDLLPATYRDVVLSHWGRGRIGVIGDAAHAMSPQLGQGANMALLDAVAMARAVDGSRTWDDVWQHFDDQRRGSIRFYQRMSWWLTPMFQSNLKGAAPLRDLSLTLSQKVPWLRQQMAETISGRKQKWLA</sequence>
<accession>A0ABV8QBQ7</accession>
<dbReference type="PRINTS" id="PR00420">
    <property type="entry name" value="RNGMNOXGNASE"/>
</dbReference>
<reference evidence="5" key="1">
    <citation type="journal article" date="2019" name="Int. J. Syst. Evol. Microbiol.">
        <title>The Global Catalogue of Microorganisms (GCM) 10K type strain sequencing project: providing services to taxonomists for standard genome sequencing and annotation.</title>
        <authorList>
            <consortium name="The Broad Institute Genomics Platform"/>
            <consortium name="The Broad Institute Genome Sequencing Center for Infectious Disease"/>
            <person name="Wu L."/>
            <person name="Ma J."/>
        </authorList>
    </citation>
    <scope>NUCLEOTIDE SEQUENCE [LARGE SCALE GENOMIC DNA]</scope>
    <source>
        <strain evidence="5">CECT 7297</strain>
    </source>
</reference>
<dbReference type="InterPro" id="IPR050493">
    <property type="entry name" value="FAD-dep_Monooxygenase_BioMet"/>
</dbReference>
<dbReference type="Gene3D" id="3.50.50.60">
    <property type="entry name" value="FAD/NAD(P)-binding domain"/>
    <property type="match status" value="1"/>
</dbReference>
<keyword evidence="5" id="KW-1185">Reference proteome</keyword>
<keyword evidence="2" id="KW-0503">Monooxygenase</keyword>
<evidence type="ECO:0000313" key="4">
    <source>
        <dbReference type="EMBL" id="MFC4257765.1"/>
    </source>
</evidence>
<protein>
    <submittedName>
        <fullName evidence="4">FAD-dependent oxidoreductase</fullName>
    </submittedName>
</protein>
<name>A0ABV8QBQ7_9GAMM</name>
<dbReference type="RefSeq" id="WP_379885019.1">
    <property type="nucleotide sequence ID" value="NZ_JBHSDI010000001.1"/>
</dbReference>
<dbReference type="PANTHER" id="PTHR13789">
    <property type="entry name" value="MONOOXYGENASE"/>
    <property type="match status" value="1"/>
</dbReference>
<evidence type="ECO:0000256" key="1">
    <source>
        <dbReference type="ARBA" id="ARBA00023002"/>
    </source>
</evidence>
<dbReference type="PANTHER" id="PTHR13789:SF309">
    <property type="entry name" value="PUTATIVE (AFU_ORTHOLOGUE AFUA_6G14510)-RELATED"/>
    <property type="match status" value="1"/>
</dbReference>
<dbReference type="InterPro" id="IPR036188">
    <property type="entry name" value="FAD/NAD-bd_sf"/>
</dbReference>
<dbReference type="SUPFAM" id="SSF51905">
    <property type="entry name" value="FAD/NAD(P)-binding domain"/>
    <property type="match status" value="1"/>
</dbReference>
<dbReference type="Pfam" id="PF01494">
    <property type="entry name" value="FAD_binding_3"/>
    <property type="match status" value="1"/>
</dbReference>
<comment type="caution">
    <text evidence="4">The sequence shown here is derived from an EMBL/GenBank/DDBJ whole genome shotgun (WGS) entry which is preliminary data.</text>
</comment>
<evidence type="ECO:0000256" key="2">
    <source>
        <dbReference type="ARBA" id="ARBA00023033"/>
    </source>
</evidence>